<proteinExistence type="predicted"/>
<dbReference type="EMBL" id="LZRT01000080">
    <property type="protein sequence ID" value="OUM87022.1"/>
    <property type="molecule type" value="Genomic_DNA"/>
</dbReference>
<evidence type="ECO:0000313" key="2">
    <source>
        <dbReference type="Proteomes" id="UP000196475"/>
    </source>
</evidence>
<protein>
    <submittedName>
        <fullName evidence="1">Uncharacterized protein</fullName>
    </submittedName>
</protein>
<comment type="caution">
    <text evidence="1">The sequence shown here is derived from an EMBL/GenBank/DDBJ whole genome shotgun (WGS) entry which is preliminary data.</text>
</comment>
<sequence>MGGFVIEVNSLQGYNLTMGKVNGETSEKGSEPQAKIGLENVTLRGLNLYKNLTTSDGTRFHIQITTRNPSDEVKITGTTPFYRDLETQVSELYAKEMTARVLGFLPITLRDFWDTEPEKNLLIFLGSLLDLGARLDAEQLKLNTHRLQAKKIVIPNLVLTVGEGHLSSRVQ</sequence>
<organism evidence="1 2">
    <name type="scientific">Bacillus thermozeamaize</name>
    <dbReference type="NCBI Taxonomy" id="230954"/>
    <lineage>
        <taxon>Bacteria</taxon>
        <taxon>Bacillati</taxon>
        <taxon>Bacillota</taxon>
        <taxon>Bacilli</taxon>
        <taxon>Bacillales</taxon>
        <taxon>Bacillaceae</taxon>
        <taxon>Bacillus</taxon>
    </lineage>
</organism>
<accession>A0A1Y3PI37</accession>
<evidence type="ECO:0000313" key="1">
    <source>
        <dbReference type="EMBL" id="OUM87022.1"/>
    </source>
</evidence>
<name>A0A1Y3PI37_9BACI</name>
<gene>
    <name evidence="1" type="ORF">BAA01_16555</name>
</gene>
<dbReference type="Proteomes" id="UP000196475">
    <property type="component" value="Unassembled WGS sequence"/>
</dbReference>
<reference evidence="2" key="1">
    <citation type="submission" date="2016-06" db="EMBL/GenBank/DDBJ databases">
        <authorList>
            <person name="Nascimento L."/>
            <person name="Pereira R.V."/>
            <person name="Martins L.F."/>
            <person name="Quaggio R.B."/>
            <person name="Silva A.M."/>
            <person name="Setubal J.C."/>
        </authorList>
    </citation>
    <scope>NUCLEOTIDE SEQUENCE [LARGE SCALE GENOMIC DNA]</scope>
</reference>
<dbReference type="AlphaFoldDB" id="A0A1Y3PI37"/>